<evidence type="ECO:0000313" key="2">
    <source>
        <dbReference type="Proteomes" id="UP001159363"/>
    </source>
</evidence>
<protein>
    <submittedName>
        <fullName evidence="1">Uncharacterized protein</fullName>
    </submittedName>
</protein>
<comment type="caution">
    <text evidence="1">The sequence shown here is derived from an EMBL/GenBank/DDBJ whole genome shotgun (WGS) entry which is preliminary data.</text>
</comment>
<accession>A0ABQ9IL69</accession>
<sequence>MVSMYAQCTIDKWCVLNGALEFRANVNMVIWRTYVLAAARLVVLQYTHSTKHTGQPDAEQTCWNILNISGSTEFHTELYHLQLLQEQTHRLYLEATSKKSKETVRNCGFGFNEPLSQDVNREEINSGGDGSIFQMGGNVPGVEIKNLRYRGNTGKRVLHPLGQSLQPV</sequence>
<evidence type="ECO:0000313" key="1">
    <source>
        <dbReference type="EMBL" id="KAJ8897187.1"/>
    </source>
</evidence>
<reference evidence="1 2" key="1">
    <citation type="submission" date="2023-02" db="EMBL/GenBank/DDBJ databases">
        <title>LHISI_Scaffold_Assembly.</title>
        <authorList>
            <person name="Stuart O.P."/>
            <person name="Cleave R."/>
            <person name="Magrath M.J.L."/>
            <person name="Mikheyev A.S."/>
        </authorList>
    </citation>
    <scope>NUCLEOTIDE SEQUENCE [LARGE SCALE GENOMIC DNA]</scope>
    <source>
        <strain evidence="1">Daus_M_001</strain>
        <tissue evidence="1">Leg muscle</tissue>
    </source>
</reference>
<gene>
    <name evidence="1" type="ORF">PR048_002533</name>
</gene>
<dbReference type="Proteomes" id="UP001159363">
    <property type="component" value="Chromosome 1"/>
</dbReference>
<name>A0ABQ9IL69_9NEOP</name>
<dbReference type="EMBL" id="JARBHB010000001">
    <property type="protein sequence ID" value="KAJ8897187.1"/>
    <property type="molecule type" value="Genomic_DNA"/>
</dbReference>
<keyword evidence="2" id="KW-1185">Reference proteome</keyword>
<organism evidence="1 2">
    <name type="scientific">Dryococelus australis</name>
    <dbReference type="NCBI Taxonomy" id="614101"/>
    <lineage>
        <taxon>Eukaryota</taxon>
        <taxon>Metazoa</taxon>
        <taxon>Ecdysozoa</taxon>
        <taxon>Arthropoda</taxon>
        <taxon>Hexapoda</taxon>
        <taxon>Insecta</taxon>
        <taxon>Pterygota</taxon>
        <taxon>Neoptera</taxon>
        <taxon>Polyneoptera</taxon>
        <taxon>Phasmatodea</taxon>
        <taxon>Verophasmatodea</taxon>
        <taxon>Anareolatae</taxon>
        <taxon>Phasmatidae</taxon>
        <taxon>Eurycanthinae</taxon>
        <taxon>Dryococelus</taxon>
    </lineage>
</organism>
<proteinExistence type="predicted"/>